<dbReference type="SMART" id="SM00365">
    <property type="entry name" value="LRR_SD22"/>
    <property type="match status" value="3"/>
</dbReference>
<evidence type="ECO:0000256" key="2">
    <source>
        <dbReference type="SAM" id="MobiDB-lite"/>
    </source>
</evidence>
<dbReference type="GO" id="GO:0005829">
    <property type="term" value="C:cytosol"/>
    <property type="evidence" value="ECO:0007669"/>
    <property type="project" value="TreeGrafter"/>
</dbReference>
<dbReference type="PROSITE" id="PS50052">
    <property type="entry name" value="GUANYLATE_KINASE_2"/>
    <property type="match status" value="1"/>
</dbReference>
<comment type="caution">
    <text evidence="4">The sequence shown here is derived from an EMBL/GenBank/DDBJ whole genome shotgun (WGS) entry which is preliminary data.</text>
</comment>
<feature type="region of interest" description="Disordered" evidence="2">
    <location>
        <begin position="725"/>
        <end position="750"/>
    </location>
</feature>
<dbReference type="InterPro" id="IPR001611">
    <property type="entry name" value="Leu-rich_rpt"/>
</dbReference>
<name>A0A8S4B662_9TELE</name>
<dbReference type="PROSITE" id="PS51450">
    <property type="entry name" value="LRR"/>
    <property type="match status" value="5"/>
</dbReference>
<keyword evidence="1" id="KW-0808">Transferase</keyword>
<feature type="compositionally biased region" description="Low complexity" evidence="2">
    <location>
        <begin position="643"/>
        <end position="656"/>
    </location>
</feature>
<dbReference type="AlphaFoldDB" id="A0A8S4B662"/>
<accession>A0A8S4B662</accession>
<dbReference type="InterPro" id="IPR032675">
    <property type="entry name" value="LRR_dom_sf"/>
</dbReference>
<feature type="domain" description="Guanylate kinase-like" evidence="3">
    <location>
        <begin position="332"/>
        <end position="515"/>
    </location>
</feature>
<evidence type="ECO:0000259" key="3">
    <source>
        <dbReference type="PROSITE" id="PS50052"/>
    </source>
</evidence>
<feature type="region of interest" description="Disordered" evidence="2">
    <location>
        <begin position="523"/>
        <end position="574"/>
    </location>
</feature>
<dbReference type="Pfam" id="PF00625">
    <property type="entry name" value="Guanylate_kin"/>
    <property type="match status" value="1"/>
</dbReference>
<feature type="compositionally biased region" description="Polar residues" evidence="2">
    <location>
        <begin position="624"/>
        <end position="641"/>
    </location>
</feature>
<dbReference type="PANTHER" id="PTHR23117:SF18">
    <property type="entry name" value="LEUCINE-RICH REPEAT AND GUANYLATE KINASE DOMAIN-CONTAINING PROTEIN"/>
    <property type="match status" value="1"/>
</dbReference>
<reference evidence="4" key="1">
    <citation type="submission" date="2021-05" db="EMBL/GenBank/DDBJ databases">
        <authorList>
            <person name="Tigano A."/>
        </authorList>
    </citation>
    <scope>NUCLEOTIDE SEQUENCE</scope>
</reference>
<gene>
    <name evidence="4" type="ORF">MMEN_LOCUS11389</name>
</gene>
<feature type="compositionally biased region" description="Low complexity" evidence="2">
    <location>
        <begin position="733"/>
        <end position="750"/>
    </location>
</feature>
<dbReference type="EMBL" id="CAJRST010011113">
    <property type="protein sequence ID" value="CAG5927554.1"/>
    <property type="molecule type" value="Genomic_DNA"/>
</dbReference>
<dbReference type="SUPFAM" id="SSF52540">
    <property type="entry name" value="P-loop containing nucleoside triphosphate hydrolases"/>
    <property type="match status" value="1"/>
</dbReference>
<dbReference type="GO" id="GO:0004385">
    <property type="term" value="F:GMP kinase activity"/>
    <property type="evidence" value="ECO:0007669"/>
    <property type="project" value="TreeGrafter"/>
</dbReference>
<evidence type="ECO:0000313" key="5">
    <source>
        <dbReference type="Proteomes" id="UP000677803"/>
    </source>
</evidence>
<dbReference type="Gene3D" id="3.40.50.300">
    <property type="entry name" value="P-loop containing nucleotide triphosphate hydrolases"/>
    <property type="match status" value="1"/>
</dbReference>
<proteinExistence type="predicted"/>
<organism evidence="4 5">
    <name type="scientific">Menidia menidia</name>
    <name type="common">Atlantic silverside</name>
    <dbReference type="NCBI Taxonomy" id="238744"/>
    <lineage>
        <taxon>Eukaryota</taxon>
        <taxon>Metazoa</taxon>
        <taxon>Chordata</taxon>
        <taxon>Craniata</taxon>
        <taxon>Vertebrata</taxon>
        <taxon>Euteleostomi</taxon>
        <taxon>Actinopterygii</taxon>
        <taxon>Neopterygii</taxon>
        <taxon>Teleostei</taxon>
        <taxon>Neoteleostei</taxon>
        <taxon>Acanthomorphata</taxon>
        <taxon>Ovalentaria</taxon>
        <taxon>Atherinomorphae</taxon>
        <taxon>Atheriniformes</taxon>
        <taxon>Atherinopsidae</taxon>
        <taxon>Menidiinae</taxon>
        <taxon>Menidia</taxon>
    </lineage>
</organism>
<sequence length="750" mass="83862">MAETASRQFSGRLLIRCQPGSLTAEASNCMGPRERGDKESHGPLDISVLYNYVHLKRLELPYNNIKADMKYVFPLFNKLQDLSCISHMPYLVLLDASHNEISTFFEFEPPKNLQEVNLAHNCIAEMKDLAGYASLCKLNLDYNKLSEVTGLQQCCRLTHLSVAHNRISRIRSLDGLPLTHLCLRGNQLERIEGLENVKCLQVLDLSLNYITSLTGLQNLHILCSVDLEKNQINEIEECKHIHELSLLRDLNLLENPVQNQPDYRLAVIFLLQHLTVLDREEIAAEEKVVTVNKYDPSLDLVAARDHMTQLVHQLMQPQILYDSTPISADSPYPVIVLTGPQGCGKRELAHRLCQDFSEYFGYGICHTTRRPYCGEKDGIDYHFVSEEDFQRTIYMGKFIQSMRYGGHRFGLTRDVIDDLAREGLACCLHMELEGIFGLKKSYLEPRYILLIPAQVEKYIGQLKSCGLYTPAQIDVAVSRIDLYASTNKQQMGFFDDVIHCDDLEEAYQTLQHIVKDFLLLDEEEEEEDDNNSSNPSLESTSTGNDPEEKRPSPLLGSGSLISDSVSAVKPSDSSYRPYLTKIHTDLSPEKYSAELASVKRREQLVREAIVGRSPGVYSQLFKSPTQTAQLSPSSLDNQDPGGSQEMSSSSDSRASSALSFPISTGALVEPLDMPVMEHTLGTVKDHTASGQTSDGLHPTADHLPVIESPPSDGRPLFNIKLVLPPIPDRRKTSAAPSSSESLKLSPSQPL</sequence>
<dbReference type="Gene3D" id="3.80.10.10">
    <property type="entry name" value="Ribonuclease Inhibitor"/>
    <property type="match status" value="2"/>
</dbReference>
<dbReference type="Pfam" id="PF14580">
    <property type="entry name" value="LRR_9"/>
    <property type="match status" value="1"/>
</dbReference>
<dbReference type="Proteomes" id="UP000677803">
    <property type="component" value="Unassembled WGS sequence"/>
</dbReference>
<evidence type="ECO:0000256" key="1">
    <source>
        <dbReference type="ARBA" id="ARBA00022679"/>
    </source>
</evidence>
<keyword evidence="5" id="KW-1185">Reference proteome</keyword>
<dbReference type="OrthoDB" id="6334211at2759"/>
<dbReference type="SUPFAM" id="SSF52058">
    <property type="entry name" value="L domain-like"/>
    <property type="match status" value="1"/>
</dbReference>
<evidence type="ECO:0000313" key="4">
    <source>
        <dbReference type="EMBL" id="CAG5927554.1"/>
    </source>
</evidence>
<dbReference type="CDD" id="cd00071">
    <property type="entry name" value="GMPK"/>
    <property type="match status" value="1"/>
</dbReference>
<dbReference type="InterPro" id="IPR027417">
    <property type="entry name" value="P-loop_NTPase"/>
</dbReference>
<feature type="region of interest" description="Disordered" evidence="2">
    <location>
        <begin position="624"/>
        <end position="656"/>
    </location>
</feature>
<dbReference type="InterPro" id="IPR008145">
    <property type="entry name" value="GK/Ca_channel_bsu"/>
</dbReference>
<dbReference type="InterPro" id="IPR008144">
    <property type="entry name" value="Guanylate_kin-like_dom"/>
</dbReference>
<dbReference type="PANTHER" id="PTHR23117">
    <property type="entry name" value="GUANYLATE KINASE-RELATED"/>
    <property type="match status" value="1"/>
</dbReference>
<dbReference type="FunFam" id="3.40.50.300:FF:000828">
    <property type="entry name" value="leucine-rich repeat and guanylate kinase domain-containing protein-like"/>
    <property type="match status" value="1"/>
</dbReference>
<protein>
    <submittedName>
        <fullName evidence="4">(Atlantic silverside) hypothetical protein</fullName>
    </submittedName>
</protein>
<dbReference type="SMART" id="SM00072">
    <property type="entry name" value="GuKc"/>
    <property type="match status" value="1"/>
</dbReference>
<feature type="compositionally biased region" description="Low complexity" evidence="2">
    <location>
        <begin position="552"/>
        <end position="566"/>
    </location>
</feature>